<dbReference type="PANTHER" id="PTHR15375">
    <property type="entry name" value="ACTIVATOR OF S-PHASE KINASE-RELATED"/>
    <property type="match status" value="1"/>
</dbReference>
<evidence type="ECO:0000256" key="3">
    <source>
        <dbReference type="ARBA" id="ARBA00022833"/>
    </source>
</evidence>
<feature type="compositionally biased region" description="Basic and acidic residues" evidence="5">
    <location>
        <begin position="486"/>
        <end position="496"/>
    </location>
</feature>
<reference evidence="7" key="2">
    <citation type="submission" date="2024-01" db="EMBL/GenBank/DDBJ databases">
        <title>Comparative genomics of Cryptococcus and Kwoniella reveals pathogenesis evolution and contrasting modes of karyotype evolution via chromosome fusion or intercentromeric recombination.</title>
        <authorList>
            <person name="Coelho M.A."/>
            <person name="David-Palma M."/>
            <person name="Shea T."/>
            <person name="Bowers K."/>
            <person name="McGinley-Smith S."/>
            <person name="Mohammad A.W."/>
            <person name="Gnirke A."/>
            <person name="Yurkov A.M."/>
            <person name="Nowrousian M."/>
            <person name="Sun S."/>
            <person name="Cuomo C.A."/>
            <person name="Heitman J."/>
        </authorList>
    </citation>
    <scope>NUCLEOTIDE SEQUENCE</scope>
    <source>
        <strain evidence="7">CBS 12478</strain>
    </source>
</reference>
<dbReference type="AlphaFoldDB" id="A0AAJ8MXG0"/>
<dbReference type="InterPro" id="IPR036420">
    <property type="entry name" value="BRCT_dom_sf"/>
</dbReference>
<protein>
    <recommendedName>
        <fullName evidence="6">DBF4-type domain-containing protein</fullName>
    </recommendedName>
</protein>
<dbReference type="InterPro" id="IPR051590">
    <property type="entry name" value="Replication_Regulatory_Kinase"/>
</dbReference>
<dbReference type="Gene3D" id="3.40.50.10190">
    <property type="entry name" value="BRCT domain"/>
    <property type="match status" value="1"/>
</dbReference>
<evidence type="ECO:0000256" key="1">
    <source>
        <dbReference type="ARBA" id="ARBA00022723"/>
    </source>
</evidence>
<dbReference type="GO" id="GO:0008270">
    <property type="term" value="F:zinc ion binding"/>
    <property type="evidence" value="ECO:0007669"/>
    <property type="project" value="UniProtKB-KW"/>
</dbReference>
<keyword evidence="1" id="KW-0479">Metal-binding</keyword>
<dbReference type="GO" id="GO:0003676">
    <property type="term" value="F:nucleic acid binding"/>
    <property type="evidence" value="ECO:0007669"/>
    <property type="project" value="InterPro"/>
</dbReference>
<feature type="region of interest" description="Disordered" evidence="5">
    <location>
        <begin position="579"/>
        <end position="612"/>
    </location>
</feature>
<dbReference type="GeneID" id="43585618"/>
<evidence type="ECO:0000256" key="2">
    <source>
        <dbReference type="ARBA" id="ARBA00022771"/>
    </source>
</evidence>
<evidence type="ECO:0000259" key="6">
    <source>
        <dbReference type="PROSITE" id="PS51265"/>
    </source>
</evidence>
<dbReference type="InterPro" id="IPR006572">
    <property type="entry name" value="Znf_DBF"/>
</dbReference>
<feature type="region of interest" description="Disordered" evidence="5">
    <location>
        <begin position="486"/>
        <end position="520"/>
    </location>
</feature>
<dbReference type="FunFam" id="3.40.50.10190:FF:000094">
    <property type="entry name" value="Regulatory subunit for Cdc7p protein kinase"/>
    <property type="match status" value="1"/>
</dbReference>
<dbReference type="Pfam" id="PF07535">
    <property type="entry name" value="zf-DBF"/>
    <property type="match status" value="1"/>
</dbReference>
<name>A0AAJ8MXG0_9TREE</name>
<organism evidence="7 8">
    <name type="scientific">Kwoniella shandongensis</name>
    <dbReference type="NCBI Taxonomy" id="1734106"/>
    <lineage>
        <taxon>Eukaryota</taxon>
        <taxon>Fungi</taxon>
        <taxon>Dikarya</taxon>
        <taxon>Basidiomycota</taxon>
        <taxon>Agaricomycotina</taxon>
        <taxon>Tremellomycetes</taxon>
        <taxon>Tremellales</taxon>
        <taxon>Cryptococcaceae</taxon>
        <taxon>Kwoniella</taxon>
    </lineage>
</organism>
<dbReference type="GO" id="GO:0010571">
    <property type="term" value="P:positive regulation of nuclear cell cycle DNA replication"/>
    <property type="evidence" value="ECO:0007669"/>
    <property type="project" value="TreeGrafter"/>
</dbReference>
<dbReference type="FunFam" id="6.10.250.3410:FF:000001">
    <property type="entry name" value="Protein DBF4 homolog A"/>
    <property type="match status" value="1"/>
</dbReference>
<dbReference type="PANTHER" id="PTHR15375:SF26">
    <property type="entry name" value="PROTEIN CHIFFON"/>
    <property type="match status" value="1"/>
</dbReference>
<dbReference type="RefSeq" id="XP_031864403.2">
    <property type="nucleotide sequence ID" value="XM_032001513.2"/>
</dbReference>
<dbReference type="Gene3D" id="6.10.250.3410">
    <property type="entry name" value="DBF zinc finger"/>
    <property type="match status" value="1"/>
</dbReference>
<dbReference type="InterPro" id="IPR038545">
    <property type="entry name" value="Znf_DBF_sf"/>
</dbReference>
<feature type="domain" description="DBF4-type" evidence="6">
    <location>
        <begin position="664"/>
        <end position="713"/>
    </location>
</feature>
<keyword evidence="8" id="KW-1185">Reference proteome</keyword>
<keyword evidence="3" id="KW-0862">Zinc</keyword>
<dbReference type="PROSITE" id="PS51265">
    <property type="entry name" value="ZF_DBF4"/>
    <property type="match status" value="1"/>
</dbReference>
<dbReference type="GO" id="GO:0031431">
    <property type="term" value="C:Dbf4-dependent protein kinase complex"/>
    <property type="evidence" value="ECO:0007669"/>
    <property type="project" value="TreeGrafter"/>
</dbReference>
<evidence type="ECO:0000313" key="8">
    <source>
        <dbReference type="Proteomes" id="UP000322225"/>
    </source>
</evidence>
<gene>
    <name evidence="7" type="ORF">CI109_103125</name>
</gene>
<dbReference type="SMART" id="SM00586">
    <property type="entry name" value="ZnF_DBF"/>
    <property type="match status" value="1"/>
</dbReference>
<feature type="region of interest" description="Disordered" evidence="5">
    <location>
        <begin position="206"/>
        <end position="226"/>
    </location>
</feature>
<reference evidence="7" key="1">
    <citation type="submission" date="2017-08" db="EMBL/GenBank/DDBJ databases">
        <authorList>
            <person name="Cuomo C."/>
            <person name="Billmyre B."/>
            <person name="Heitman J."/>
        </authorList>
    </citation>
    <scope>NUCLEOTIDE SEQUENCE</scope>
    <source>
        <strain evidence="7">CBS 12478</strain>
    </source>
</reference>
<dbReference type="InterPro" id="IPR055116">
    <property type="entry name" value="DBF4_BRCT"/>
</dbReference>
<evidence type="ECO:0000313" key="7">
    <source>
        <dbReference type="EMBL" id="WWD18671.1"/>
    </source>
</evidence>
<feature type="region of interest" description="Disordered" evidence="5">
    <location>
        <begin position="746"/>
        <end position="780"/>
    </location>
</feature>
<dbReference type="GO" id="GO:1901987">
    <property type="term" value="P:regulation of cell cycle phase transition"/>
    <property type="evidence" value="ECO:0007669"/>
    <property type="project" value="TreeGrafter"/>
</dbReference>
<dbReference type="EMBL" id="CP144055">
    <property type="protein sequence ID" value="WWD18671.1"/>
    <property type="molecule type" value="Genomic_DNA"/>
</dbReference>
<feature type="compositionally biased region" description="Basic and acidic residues" evidence="5">
    <location>
        <begin position="329"/>
        <end position="339"/>
    </location>
</feature>
<keyword evidence="2 4" id="KW-0863">Zinc-finger</keyword>
<dbReference type="KEGG" id="ksn:43585618"/>
<dbReference type="SUPFAM" id="SSF52113">
    <property type="entry name" value="BRCT domain"/>
    <property type="match status" value="1"/>
</dbReference>
<dbReference type="InterPro" id="IPR013939">
    <property type="entry name" value="Regulatory_Dfp1/Him1"/>
</dbReference>
<feature type="region of interest" description="Disordered" evidence="5">
    <location>
        <begin position="315"/>
        <end position="342"/>
    </location>
</feature>
<dbReference type="Pfam" id="PF08630">
    <property type="entry name" value="Dfp1_Him1_M"/>
    <property type="match status" value="1"/>
</dbReference>
<sequence length="780" mass="85926">MGYLDFVTLAHNSHFVLSLESRHLTSHLSRTLIHLSNTHIKQQSTPRVRRSMSILTPSRGDYQTTLHHNPLFASVSASAAASTSTAPVSVAIQHPLPPTTNNANSTKMESLSRSNVKSLGGGKQDGHGHFDVFNTWRKGASAAAGTSSNPNATSREILATVNTNLVGSGSKARITSIPKPSATPDVFAAEMVTNNSKSSLYNSTSAQTFSLSRNGSAKRSRDMTSTSMMISTKRAKVEGITDVTTASANAKQSGRMMEEQQWRDKWTRAFPNLVFHFEIGAEEGPGRNMRNRVLKMGAKVDQFFSTRVTHLIVKGGNSPQKAKPLAPTRRGDNAVRESPKNPFLDGTGVTDLVQKAEAMNMKVWTVKKLAGILSRIAPVETNNTNDTLSTMLEDERIHGTRERDLTAPRPDYYYFKPGSKYLLIEDATGKHRTIMVKEYSYSQKDGPEWPTLFDGFLRISSSMQSTVPVEKIRDRAWTLYVDRRPFGSEQPPHELKPSTSLRALPSTPKLPEAQPYHDASGNSVVLTSNIASTSAANTPNFGGLNGLPGLGGSKDRAIMQMSKRVQVLKGNARLAASKRTPTNDNEFDYPSAFPTAGSGSIPERRHSMGGSGGFAQPPKTFMTQEQVIKMLQQARDPVQDPSITVQMRMRNREKVDMGLKGRDQDTAAGYCENCRLRYSDLSVHMASKKHRRFATNDENFEELDRLLYTLQRPLHPTSVIMRYPPCNERHEKDADCVKCCVDMASDDGVENGGSSEEEVETGDDDEEGTEVTDEDGEYLE</sequence>
<dbReference type="Proteomes" id="UP000322225">
    <property type="component" value="Chromosome 5"/>
</dbReference>
<dbReference type="Pfam" id="PF22437">
    <property type="entry name" value="DBF4_BRCT"/>
    <property type="match status" value="1"/>
</dbReference>
<accession>A0AAJ8MXG0</accession>
<proteinExistence type="predicted"/>
<dbReference type="GO" id="GO:0043539">
    <property type="term" value="F:protein serine/threonine kinase activator activity"/>
    <property type="evidence" value="ECO:0007669"/>
    <property type="project" value="TreeGrafter"/>
</dbReference>
<evidence type="ECO:0000256" key="5">
    <source>
        <dbReference type="SAM" id="MobiDB-lite"/>
    </source>
</evidence>
<evidence type="ECO:0000256" key="4">
    <source>
        <dbReference type="PROSITE-ProRule" id="PRU00600"/>
    </source>
</evidence>
<dbReference type="CDD" id="cd00027">
    <property type="entry name" value="BRCT"/>
    <property type="match status" value="1"/>
</dbReference>